<accession>A0A450YIZ1</accession>
<protein>
    <submittedName>
        <fullName evidence="1">Uncharacterized protein</fullName>
    </submittedName>
</protein>
<reference evidence="1" key="1">
    <citation type="submission" date="2019-02" db="EMBL/GenBank/DDBJ databases">
        <authorList>
            <person name="Gruber-Vodicka R. H."/>
            <person name="Seah K. B. B."/>
        </authorList>
    </citation>
    <scope>NUCLEOTIDE SEQUENCE</scope>
    <source>
        <strain evidence="3">BECK_S127</strain>
        <strain evidence="2">BECK_S1320</strain>
        <strain evidence="1">BECK_S1321</strain>
    </source>
</reference>
<dbReference type="EMBL" id="CAADFR010000093">
    <property type="protein sequence ID" value="VFK41517.1"/>
    <property type="molecule type" value="Genomic_DNA"/>
</dbReference>
<dbReference type="EMBL" id="CAADFU010000098">
    <property type="protein sequence ID" value="VFK47583.1"/>
    <property type="molecule type" value="Genomic_DNA"/>
</dbReference>
<dbReference type="AlphaFoldDB" id="A0A450YIZ1"/>
<evidence type="ECO:0000313" key="2">
    <source>
        <dbReference type="EMBL" id="VFK47583.1"/>
    </source>
</evidence>
<name>A0A450YIZ1_9GAMM</name>
<dbReference type="EMBL" id="CAADHB010000099">
    <property type="protein sequence ID" value="VFK80288.1"/>
    <property type="molecule type" value="Genomic_DNA"/>
</dbReference>
<evidence type="ECO:0000313" key="3">
    <source>
        <dbReference type="EMBL" id="VFK80288.1"/>
    </source>
</evidence>
<evidence type="ECO:0000313" key="1">
    <source>
        <dbReference type="EMBL" id="VFK41517.1"/>
    </source>
</evidence>
<proteinExistence type="predicted"/>
<sequence>MPAMDQVVSHHHPSRFSNARVETFNSLVGYLIRLRHDGTLDDTDFRALVKMASAMFVEAEISGKVESIVDKALENVLPDILGWRLP</sequence>
<gene>
    <name evidence="3" type="ORF">BECKSD772D_GA0070982_109910</name>
    <name evidence="2" type="ORF">BECKSD772E_GA0070983_109811</name>
    <name evidence="1" type="ORF">BECKSD772F_GA0070984_109311</name>
</gene>
<organism evidence="1">
    <name type="scientific">Candidatus Kentrum sp. SD</name>
    <dbReference type="NCBI Taxonomy" id="2126332"/>
    <lineage>
        <taxon>Bacteria</taxon>
        <taxon>Pseudomonadati</taxon>
        <taxon>Pseudomonadota</taxon>
        <taxon>Gammaproteobacteria</taxon>
        <taxon>Candidatus Kentrum</taxon>
    </lineage>
</organism>